<dbReference type="Proteomes" id="UP000002412">
    <property type="component" value="Plasmid p_153kb"/>
</dbReference>
<reference evidence="3 4" key="1">
    <citation type="journal article" date="2007" name="PLoS Genet.">
        <title>The complete genome sequence of Yersinia pseudotuberculosis IP31758, the causative agent of Far East scarlet-like fever.</title>
        <authorList>
            <person name="Eppinger M."/>
            <person name="Rosovitz M.J."/>
            <person name="Fricke W.F."/>
            <person name="Rasko D.A."/>
            <person name="Kokorina G."/>
            <person name="Fayolle C."/>
            <person name="Lindler L.E."/>
            <person name="Carniel E."/>
            <person name="Ravel J."/>
        </authorList>
    </citation>
    <scope>NUCLEOTIDE SEQUENCE [LARGE SCALE GENOMIC DNA]</scope>
    <source>
        <strain evidence="3 4">IP 31758</strain>
        <plasmid evidence="4">Plasmid plasmid_153kb</plasmid>
    </source>
</reference>
<evidence type="ECO:0000256" key="1">
    <source>
        <dbReference type="SAM" id="Coils"/>
    </source>
</evidence>
<geneLocation type="plasmid" evidence="4">
    <name>plasmid_153kb</name>
</geneLocation>
<evidence type="ECO:0000313" key="4">
    <source>
        <dbReference type="Proteomes" id="UP000002412"/>
    </source>
</evidence>
<dbReference type="InterPro" id="IPR009663">
    <property type="entry name" value="PAP_PilO"/>
</dbReference>
<dbReference type="EMBL" id="CP000719">
    <property type="protein sequence ID" value="ABS45746.1"/>
    <property type="molecule type" value="Genomic_DNA"/>
</dbReference>
<accession>A0A0U1QTN7</accession>
<dbReference type="Pfam" id="PF06864">
    <property type="entry name" value="PAP_PilO"/>
    <property type="match status" value="2"/>
</dbReference>
<name>A0A0U1QTN7_YERP3</name>
<protein>
    <submittedName>
        <fullName evidence="3">Type IV pilus biogenesis protein PilO2</fullName>
    </submittedName>
</protein>
<dbReference type="AlphaFoldDB" id="A0A0U1QTN7"/>
<keyword evidence="2" id="KW-0472">Membrane</keyword>
<feature type="coiled-coil region" evidence="1">
    <location>
        <begin position="279"/>
        <end position="313"/>
    </location>
</feature>
<evidence type="ECO:0000256" key="2">
    <source>
        <dbReference type="SAM" id="Phobius"/>
    </source>
</evidence>
<dbReference type="HOGENOM" id="CLU_048884_0_0_6"/>
<sequence>MVVKAETIGEKQSIQVVQINGKRFVTGLFWQQIQDPRSYMAEARKFGKANGMDVVAIRHADINIQAGFVARKRGAEKGMYSLASTIAGIIETTESGHDGRWLGVFEIDESSFVQTLHQRNEPTRKKSLLKRDRLNNRAVLIEDNNLDEPSFGSLDDKLITQEVAKEKKYLFVAVSDGSIVPSSDKVGNAQDIKRIASQAINLFSSSKKFKKIYSPPELGLGEFNIKLSERLIPKNLKKEYQLKQLTFGLTKQEITTYMIFLILLSALFTYYKYNENIKKQQIAEQKRLAIERYKEEQNRIKNATKQDVQLEELSKPWVGQPSVYEFVHNCTQLTKIIPPNIRGWDNTKINCTEKAFTSDYTRNEFSTVNDFRQSVKSLFNVEIFTTDNNGDRALFALENKMPPAGNEELKVALDVLSDFTSYFQKVNIEYNLTEVEVKSPLLLAGQVEDVNNKPSPPPWRTFDFEVKSDINPNVLFSHYKVTVTRIESIEMKMDNTTKLTWVIKGKVYVKL</sequence>
<keyword evidence="1" id="KW-0175">Coiled coil</keyword>
<gene>
    <name evidence="3" type="ordered locus">YpsIP31758_B0015</name>
</gene>
<dbReference type="KEGG" id="ypi:YpsIP31758_B0015"/>
<feature type="transmembrane region" description="Helical" evidence="2">
    <location>
        <begin position="254"/>
        <end position="271"/>
    </location>
</feature>
<proteinExistence type="predicted"/>
<keyword evidence="2" id="KW-0812">Transmembrane</keyword>
<evidence type="ECO:0000313" key="3">
    <source>
        <dbReference type="EMBL" id="ABS45746.1"/>
    </source>
</evidence>
<organism evidence="3 4">
    <name type="scientific">Yersinia pseudotuberculosis serotype O:1b (strain IP 31758)</name>
    <dbReference type="NCBI Taxonomy" id="349747"/>
    <lineage>
        <taxon>Bacteria</taxon>
        <taxon>Pseudomonadati</taxon>
        <taxon>Pseudomonadota</taxon>
        <taxon>Gammaproteobacteria</taxon>
        <taxon>Enterobacterales</taxon>
        <taxon>Yersiniaceae</taxon>
        <taxon>Yersinia</taxon>
    </lineage>
</organism>
<keyword evidence="3" id="KW-0614">Plasmid</keyword>
<keyword evidence="2" id="KW-1133">Transmembrane helix</keyword>